<dbReference type="NCBIfam" id="TIGR02481">
    <property type="entry name" value="hemeryth_dom"/>
    <property type="match status" value="1"/>
</dbReference>
<keyword evidence="2" id="KW-0479">Metal-binding</keyword>
<proteinExistence type="inferred from homology"/>
<dbReference type="InterPro" id="IPR012827">
    <property type="entry name" value="Hemerythrin_metal-bd"/>
</dbReference>
<dbReference type="PANTHER" id="PTHR37164:SF1">
    <property type="entry name" value="BACTERIOHEMERYTHRIN"/>
    <property type="match status" value="1"/>
</dbReference>
<reference evidence="5 6" key="1">
    <citation type="submission" date="2017-01" db="EMBL/GenBank/DDBJ databases">
        <authorList>
            <person name="Mah S.A."/>
            <person name="Swanson W.J."/>
            <person name="Moy G.W."/>
            <person name="Vacquier V.D."/>
        </authorList>
    </citation>
    <scope>NUCLEOTIDE SEQUENCE [LARGE SCALE GENOMIC DNA]</scope>
    <source>
        <strain evidence="5 6">DSM 22694</strain>
    </source>
</reference>
<name>A0A1P8KFI7_9BURK</name>
<comment type="similarity">
    <text evidence="1">Belongs to the hemerythrin family.</text>
</comment>
<dbReference type="KEGG" id="rsb:RS694_06010"/>
<dbReference type="Proteomes" id="UP000186110">
    <property type="component" value="Chromosome"/>
</dbReference>
<evidence type="ECO:0000259" key="4">
    <source>
        <dbReference type="Pfam" id="PF01814"/>
    </source>
</evidence>
<dbReference type="Pfam" id="PF01814">
    <property type="entry name" value="Hemerythrin"/>
    <property type="match status" value="1"/>
</dbReference>
<dbReference type="SUPFAM" id="SSF47188">
    <property type="entry name" value="Hemerythrin-like"/>
    <property type="match status" value="1"/>
</dbReference>
<dbReference type="STRING" id="1484693.RS694_06010"/>
<dbReference type="eggNOG" id="COG2703">
    <property type="taxonomic scope" value="Bacteria"/>
</dbReference>
<dbReference type="EMBL" id="CP019239">
    <property type="protein sequence ID" value="APW44718.1"/>
    <property type="molecule type" value="Genomic_DNA"/>
</dbReference>
<evidence type="ECO:0000256" key="2">
    <source>
        <dbReference type="ARBA" id="ARBA00022723"/>
    </source>
</evidence>
<keyword evidence="3" id="KW-0408">Iron</keyword>
<dbReference type="PANTHER" id="PTHR37164">
    <property type="entry name" value="BACTERIOHEMERYTHRIN"/>
    <property type="match status" value="1"/>
</dbReference>
<dbReference type="CDD" id="cd12107">
    <property type="entry name" value="Hemerythrin"/>
    <property type="match status" value="1"/>
</dbReference>
<gene>
    <name evidence="5" type="ORF">RS694_06010</name>
</gene>
<dbReference type="Gene3D" id="1.20.120.50">
    <property type="entry name" value="Hemerythrin-like"/>
    <property type="match status" value="1"/>
</dbReference>
<dbReference type="AlphaFoldDB" id="A0A1P8KFI7"/>
<feature type="domain" description="Hemerythrin-like" evidence="4">
    <location>
        <begin position="22"/>
        <end position="124"/>
    </location>
</feature>
<sequence length="164" mass="17815">MTTANHPDTLQWSDALVLDMPVMDATHQEFVALLAEVVHATDEVLLPSWSALIAHTQEHFDREDQWMQDTGFAAGNCHATQHKVILQVMREGEASGHGGDLAVVRHMARELGLWFPQHAQSMDASLALHLRSAGYDPETGALSQHEHLPLQAIHGCGGGCGEAA</sequence>
<protein>
    <submittedName>
        <fullName evidence="5">Hemerythrin</fullName>
    </submittedName>
</protein>
<evidence type="ECO:0000313" key="5">
    <source>
        <dbReference type="EMBL" id="APW44718.1"/>
    </source>
</evidence>
<accession>A0A1P8KFI7</accession>
<dbReference type="InterPro" id="IPR012312">
    <property type="entry name" value="Hemerythrin-like"/>
</dbReference>
<dbReference type="InterPro" id="IPR035938">
    <property type="entry name" value="Hemerythrin-like_sf"/>
</dbReference>
<dbReference type="GO" id="GO:0046872">
    <property type="term" value="F:metal ion binding"/>
    <property type="evidence" value="ECO:0007669"/>
    <property type="project" value="UniProtKB-KW"/>
</dbReference>
<evidence type="ECO:0000256" key="1">
    <source>
        <dbReference type="ARBA" id="ARBA00010587"/>
    </source>
</evidence>
<organism evidence="5 6">
    <name type="scientific">Rhodoferax saidenbachensis</name>
    <dbReference type="NCBI Taxonomy" id="1484693"/>
    <lineage>
        <taxon>Bacteria</taxon>
        <taxon>Pseudomonadati</taxon>
        <taxon>Pseudomonadota</taxon>
        <taxon>Betaproteobacteria</taxon>
        <taxon>Burkholderiales</taxon>
        <taxon>Comamonadaceae</taxon>
        <taxon>Rhodoferax</taxon>
    </lineage>
</organism>
<evidence type="ECO:0000313" key="6">
    <source>
        <dbReference type="Proteomes" id="UP000186110"/>
    </source>
</evidence>
<keyword evidence="6" id="KW-1185">Reference proteome</keyword>
<dbReference type="InterPro" id="IPR050669">
    <property type="entry name" value="Hemerythrin"/>
</dbReference>
<evidence type="ECO:0000256" key="3">
    <source>
        <dbReference type="ARBA" id="ARBA00023004"/>
    </source>
</evidence>